<evidence type="ECO:0008006" key="3">
    <source>
        <dbReference type="Google" id="ProtNLM"/>
    </source>
</evidence>
<comment type="caution">
    <text evidence="1">The sequence shown here is derived from an EMBL/GenBank/DDBJ whole genome shotgun (WGS) entry which is preliminary data.</text>
</comment>
<keyword evidence="2" id="KW-1185">Reference proteome</keyword>
<organism evidence="1 2">
    <name type="scientific">Mariniflexile aquimaris</name>
    <dbReference type="NCBI Taxonomy" id="881009"/>
    <lineage>
        <taxon>Bacteria</taxon>
        <taxon>Pseudomonadati</taxon>
        <taxon>Bacteroidota</taxon>
        <taxon>Flavobacteriia</taxon>
        <taxon>Flavobacteriales</taxon>
        <taxon>Flavobacteriaceae</taxon>
        <taxon>Mariniflexile</taxon>
    </lineage>
</organism>
<dbReference type="RefSeq" id="WP_379941072.1">
    <property type="nucleotide sequence ID" value="NZ_JBHTIB010000011.1"/>
</dbReference>
<accession>A0ABW3BSY9</accession>
<sequence length="114" mass="13802">MFWNKKKKRIEKIELTENGFQVNYDEEITQFQWSEIKKLTGFKVDRFTTDDICLKIESNNKTSYATEEFEGWRIFTNKMLMEFPQIDKNWEGIIAKPAFERKETELYNRNKNVG</sequence>
<proteinExistence type="predicted"/>
<evidence type="ECO:0000313" key="2">
    <source>
        <dbReference type="Proteomes" id="UP001597011"/>
    </source>
</evidence>
<gene>
    <name evidence="1" type="ORF">ACFQ0I_08000</name>
</gene>
<evidence type="ECO:0000313" key="1">
    <source>
        <dbReference type="EMBL" id="MFD0835700.1"/>
    </source>
</evidence>
<reference evidence="2" key="1">
    <citation type="journal article" date="2019" name="Int. J. Syst. Evol. Microbiol.">
        <title>The Global Catalogue of Microorganisms (GCM) 10K type strain sequencing project: providing services to taxonomists for standard genome sequencing and annotation.</title>
        <authorList>
            <consortium name="The Broad Institute Genomics Platform"/>
            <consortium name="The Broad Institute Genome Sequencing Center for Infectious Disease"/>
            <person name="Wu L."/>
            <person name="Ma J."/>
        </authorList>
    </citation>
    <scope>NUCLEOTIDE SEQUENCE [LARGE SCALE GENOMIC DNA]</scope>
    <source>
        <strain evidence="2">CCUG 60529</strain>
    </source>
</reference>
<dbReference type="Proteomes" id="UP001597011">
    <property type="component" value="Unassembled WGS sequence"/>
</dbReference>
<protein>
    <recommendedName>
        <fullName evidence="3">KTSC domain-containing protein</fullName>
    </recommendedName>
</protein>
<dbReference type="EMBL" id="JBHTIB010000011">
    <property type="protein sequence ID" value="MFD0835700.1"/>
    <property type="molecule type" value="Genomic_DNA"/>
</dbReference>
<name>A0ABW3BSY9_9FLAO</name>